<dbReference type="SUPFAM" id="SSF46565">
    <property type="entry name" value="Chaperone J-domain"/>
    <property type="match status" value="1"/>
</dbReference>
<keyword evidence="4" id="KW-1185">Reference proteome</keyword>
<dbReference type="AlphaFoldDB" id="A0A7V7QKA0"/>
<dbReference type="PROSITE" id="PS50076">
    <property type="entry name" value="DNAJ_2"/>
    <property type="match status" value="1"/>
</dbReference>
<sequence>MKWFQEVNNMDELRGQYKKLLLKHHPDNGGNVSNMQEINAEYDLLFDCLKAENKSDGQSCTYDENEENTAFKEALNVIIGYRMEIEIIGSWIWCFDCYAYKEKLKELGFKYAPKKKAWTWHFGDYKRYHKAEISLEDIRMKYGSQTVSHKEKQYALNQ</sequence>
<evidence type="ECO:0000256" key="1">
    <source>
        <dbReference type="ARBA" id="ARBA00022705"/>
    </source>
</evidence>
<accession>A0A7V7QKA0</accession>
<organism evidence="3 4">
    <name type="scientific">Candidatus Galacturonatibacter soehngenii</name>
    <dbReference type="NCBI Taxonomy" id="2307010"/>
    <lineage>
        <taxon>Bacteria</taxon>
        <taxon>Bacillati</taxon>
        <taxon>Bacillota</taxon>
        <taxon>Clostridia</taxon>
        <taxon>Lachnospirales</taxon>
        <taxon>Lachnospiraceae</taxon>
        <taxon>Candidatus Galacturonatibacter</taxon>
    </lineage>
</organism>
<gene>
    <name evidence="3" type="ORF">F7O84_09915</name>
</gene>
<dbReference type="OrthoDB" id="9775658at2"/>
<dbReference type="InterPro" id="IPR001623">
    <property type="entry name" value="DnaJ_domain"/>
</dbReference>
<evidence type="ECO:0000313" key="4">
    <source>
        <dbReference type="Proteomes" id="UP000461768"/>
    </source>
</evidence>
<dbReference type="Proteomes" id="UP000461768">
    <property type="component" value="Unassembled WGS sequence"/>
</dbReference>
<name>A0A7V7QKA0_9FIRM</name>
<dbReference type="GO" id="GO:0006260">
    <property type="term" value="P:DNA replication"/>
    <property type="evidence" value="ECO:0007669"/>
    <property type="project" value="UniProtKB-KW"/>
</dbReference>
<dbReference type="RefSeq" id="WP_151144459.1">
    <property type="nucleotide sequence ID" value="NZ_WAGX01000005.1"/>
</dbReference>
<dbReference type="InterPro" id="IPR036869">
    <property type="entry name" value="J_dom_sf"/>
</dbReference>
<dbReference type="EMBL" id="WAGX01000005">
    <property type="protein sequence ID" value="KAB1437893.1"/>
    <property type="molecule type" value="Genomic_DNA"/>
</dbReference>
<reference evidence="3 4" key="1">
    <citation type="submission" date="2019-09" db="EMBL/GenBank/DDBJ databases">
        <authorList>
            <person name="Valk L.C."/>
        </authorList>
    </citation>
    <scope>NUCLEOTIDE SEQUENCE [LARGE SCALE GENOMIC DNA]</scope>
    <source>
        <strain evidence="3">GalUA</strain>
    </source>
</reference>
<proteinExistence type="predicted"/>
<dbReference type="Gene3D" id="1.10.287.110">
    <property type="entry name" value="DnaJ domain"/>
    <property type="match status" value="1"/>
</dbReference>
<evidence type="ECO:0000313" key="3">
    <source>
        <dbReference type="EMBL" id="KAB1437893.1"/>
    </source>
</evidence>
<feature type="domain" description="J" evidence="2">
    <location>
        <begin position="1"/>
        <end position="66"/>
    </location>
</feature>
<evidence type="ECO:0000259" key="2">
    <source>
        <dbReference type="PROSITE" id="PS50076"/>
    </source>
</evidence>
<comment type="caution">
    <text evidence="3">The sequence shown here is derived from an EMBL/GenBank/DDBJ whole genome shotgun (WGS) entry which is preliminary data.</text>
</comment>
<keyword evidence="1" id="KW-0235">DNA replication</keyword>
<reference evidence="3 4" key="2">
    <citation type="submission" date="2020-02" db="EMBL/GenBank/DDBJ databases">
        <title>Candidatus Galacturonibacter soehngenii shows hetero-acetogenic catabolism of galacturonic acid but lacks a canonical carbon monoxide dehydrogenase/acetyl-CoA synthase complex.</title>
        <authorList>
            <person name="Diender M."/>
            <person name="Stouten G.R."/>
            <person name="Petersen J.F."/>
            <person name="Nielsen P.H."/>
            <person name="Dueholm M.S."/>
            <person name="Pronk J.T."/>
            <person name="Van Loosdrecht M.C.M."/>
        </authorList>
    </citation>
    <scope>NUCLEOTIDE SEQUENCE [LARGE SCALE GENOMIC DNA]</scope>
    <source>
        <strain evidence="3">GalUA</strain>
    </source>
</reference>
<protein>
    <submittedName>
        <fullName evidence="3">Molecular chaperone DnaJ</fullName>
    </submittedName>
</protein>